<dbReference type="Proteomes" id="UP000198510">
    <property type="component" value="Unassembled WGS sequence"/>
</dbReference>
<evidence type="ECO:0000256" key="1">
    <source>
        <dbReference type="ARBA" id="ARBA00004127"/>
    </source>
</evidence>
<protein>
    <submittedName>
        <fullName evidence="8">MFS transporter, UMF1 family</fullName>
    </submittedName>
</protein>
<gene>
    <name evidence="8" type="ORF">SAMN05421823_10195</name>
</gene>
<evidence type="ECO:0000256" key="2">
    <source>
        <dbReference type="ARBA" id="ARBA00022448"/>
    </source>
</evidence>
<evidence type="ECO:0000256" key="3">
    <source>
        <dbReference type="ARBA" id="ARBA00022692"/>
    </source>
</evidence>
<evidence type="ECO:0000256" key="6">
    <source>
        <dbReference type="SAM" id="Phobius"/>
    </source>
</evidence>
<feature type="transmembrane region" description="Helical" evidence="6">
    <location>
        <begin position="153"/>
        <end position="175"/>
    </location>
</feature>
<proteinExistence type="predicted"/>
<dbReference type="InterPro" id="IPR036259">
    <property type="entry name" value="MFS_trans_sf"/>
</dbReference>
<feature type="transmembrane region" description="Helical" evidence="6">
    <location>
        <begin position="195"/>
        <end position="213"/>
    </location>
</feature>
<dbReference type="OrthoDB" id="9768783at2"/>
<keyword evidence="5 6" id="KW-0472">Membrane</keyword>
<dbReference type="InterPro" id="IPR024671">
    <property type="entry name" value="Atg22-like"/>
</dbReference>
<organism evidence="8 9">
    <name type="scientific">Catalinimonas alkaloidigena</name>
    <dbReference type="NCBI Taxonomy" id="1075417"/>
    <lineage>
        <taxon>Bacteria</taxon>
        <taxon>Pseudomonadati</taxon>
        <taxon>Bacteroidota</taxon>
        <taxon>Cytophagia</taxon>
        <taxon>Cytophagales</taxon>
        <taxon>Catalimonadaceae</taxon>
        <taxon>Catalinimonas</taxon>
    </lineage>
</organism>
<dbReference type="Gene3D" id="1.20.1250.20">
    <property type="entry name" value="MFS general substrate transporter like domains"/>
    <property type="match status" value="1"/>
</dbReference>
<evidence type="ECO:0000256" key="4">
    <source>
        <dbReference type="ARBA" id="ARBA00022989"/>
    </source>
</evidence>
<evidence type="ECO:0000259" key="7">
    <source>
        <dbReference type="PROSITE" id="PS50850"/>
    </source>
</evidence>
<dbReference type="AlphaFoldDB" id="A0A1G8WIZ1"/>
<keyword evidence="2" id="KW-0813">Transport</keyword>
<name>A0A1G8WIZ1_9BACT</name>
<feature type="transmembrane region" description="Helical" evidence="6">
    <location>
        <begin position="403"/>
        <end position="423"/>
    </location>
</feature>
<dbReference type="GO" id="GO:0022857">
    <property type="term" value="F:transmembrane transporter activity"/>
    <property type="evidence" value="ECO:0007669"/>
    <property type="project" value="InterPro"/>
</dbReference>
<evidence type="ECO:0000256" key="5">
    <source>
        <dbReference type="ARBA" id="ARBA00023136"/>
    </source>
</evidence>
<reference evidence="8 9" key="1">
    <citation type="submission" date="2016-10" db="EMBL/GenBank/DDBJ databases">
        <authorList>
            <person name="de Groot N.N."/>
        </authorList>
    </citation>
    <scope>NUCLEOTIDE SEQUENCE [LARGE SCALE GENOMIC DNA]</scope>
    <source>
        <strain evidence="8 9">DSM 25186</strain>
    </source>
</reference>
<feature type="transmembrane region" description="Helical" evidence="6">
    <location>
        <begin position="92"/>
        <end position="110"/>
    </location>
</feature>
<evidence type="ECO:0000313" key="8">
    <source>
        <dbReference type="EMBL" id="SDJ78033.1"/>
    </source>
</evidence>
<comment type="subcellular location">
    <subcellularLocation>
        <location evidence="1">Endomembrane system</location>
        <topology evidence="1">Multi-pass membrane protein</topology>
    </subcellularLocation>
</comment>
<dbReference type="STRING" id="1075417.SAMN05421823_10195"/>
<keyword evidence="3 6" id="KW-0812">Transmembrane</keyword>
<feature type="transmembrane region" description="Helical" evidence="6">
    <location>
        <begin position="57"/>
        <end position="80"/>
    </location>
</feature>
<dbReference type="RefSeq" id="WP_089677835.1">
    <property type="nucleotide sequence ID" value="NZ_FNFO01000001.1"/>
</dbReference>
<dbReference type="Pfam" id="PF11700">
    <property type="entry name" value="ATG22"/>
    <property type="match status" value="1"/>
</dbReference>
<keyword evidence="9" id="KW-1185">Reference proteome</keyword>
<evidence type="ECO:0000313" key="9">
    <source>
        <dbReference type="Proteomes" id="UP000198510"/>
    </source>
</evidence>
<dbReference type="PROSITE" id="PS50850">
    <property type="entry name" value="MFS"/>
    <property type="match status" value="1"/>
</dbReference>
<dbReference type="SUPFAM" id="SSF103473">
    <property type="entry name" value="MFS general substrate transporter"/>
    <property type="match status" value="1"/>
</dbReference>
<dbReference type="InterPro" id="IPR020846">
    <property type="entry name" value="MFS_dom"/>
</dbReference>
<keyword evidence="4 6" id="KW-1133">Transmembrane helix</keyword>
<dbReference type="PANTHER" id="PTHR23519:SF1">
    <property type="entry name" value="AUTOPHAGY-RELATED PROTEIN 22"/>
    <property type="match status" value="1"/>
</dbReference>
<feature type="transmembrane region" description="Helical" evidence="6">
    <location>
        <begin position="285"/>
        <end position="306"/>
    </location>
</feature>
<feature type="domain" description="Major facilitator superfamily (MFS) profile" evidence="7">
    <location>
        <begin position="1"/>
        <end position="430"/>
    </location>
</feature>
<sequence>MEKNVPRVTRAWCVYDWANSVFSLVIISTVFPIYYGALTKSPDGTDWVMFLGWKAKASALFSYTVSASFLLTALLSPFLTAIADYSGRKKRFMQAFCYLGATGCMVLFFFTSANELLLGLIAFLLAGVGYNGSLVFYNAYLPEIATEDQYDRLSARGFAMGYIGSVILLVANLVVILKPMWFGIAPDDTVTGPRISFLTTGLWWILFAQYTFYHLPNNPYHRRPQGSWIFNGFRELKNVWHAALPRRVLKQFLLAFFFYNMGVQTIMYLATLFGDKELHLAAEELIVTILLLQILAIAGAYGFAWLSDRIGNIATLSWAVVIWVVVCVAAYFITTAYQFYALASAVGLIMGGIQALSRATYAKLIPENTLDHASWFSFYDVVDKVSIVLGTFSYGLIDQLTGSMRNSALVIGLFFLVGLSVLLRIPRWKKTYA</sequence>
<feature type="transmembrane region" description="Helical" evidence="6">
    <location>
        <begin position="252"/>
        <end position="273"/>
    </location>
</feature>
<dbReference type="EMBL" id="FNFO01000001">
    <property type="protein sequence ID" value="SDJ78033.1"/>
    <property type="molecule type" value="Genomic_DNA"/>
</dbReference>
<feature type="transmembrane region" description="Helical" evidence="6">
    <location>
        <begin position="12"/>
        <end position="37"/>
    </location>
</feature>
<dbReference type="InterPro" id="IPR050495">
    <property type="entry name" value="ATG22/LtaA_families"/>
</dbReference>
<feature type="transmembrane region" description="Helical" evidence="6">
    <location>
        <begin position="116"/>
        <end position="141"/>
    </location>
</feature>
<feature type="transmembrane region" description="Helical" evidence="6">
    <location>
        <begin position="378"/>
        <end position="397"/>
    </location>
</feature>
<feature type="transmembrane region" description="Helical" evidence="6">
    <location>
        <begin position="313"/>
        <end position="333"/>
    </location>
</feature>
<dbReference type="GO" id="GO:0012505">
    <property type="term" value="C:endomembrane system"/>
    <property type="evidence" value="ECO:0007669"/>
    <property type="project" value="UniProtKB-SubCell"/>
</dbReference>
<accession>A0A1G8WIZ1</accession>
<feature type="transmembrane region" description="Helical" evidence="6">
    <location>
        <begin position="339"/>
        <end position="357"/>
    </location>
</feature>
<dbReference type="PANTHER" id="PTHR23519">
    <property type="entry name" value="AUTOPHAGY-RELATED PROTEIN 22"/>
    <property type="match status" value="1"/>
</dbReference>